<dbReference type="EMBL" id="CAJOBH010188794">
    <property type="protein sequence ID" value="CAF4958901.1"/>
    <property type="molecule type" value="Genomic_DNA"/>
</dbReference>
<comment type="caution">
    <text evidence="3">The sequence shown here is derived from an EMBL/GenBank/DDBJ whole genome shotgun (WGS) entry which is preliminary data.</text>
</comment>
<reference evidence="3" key="1">
    <citation type="submission" date="2021-02" db="EMBL/GenBank/DDBJ databases">
        <authorList>
            <person name="Nowell W R."/>
        </authorList>
    </citation>
    <scope>NUCLEOTIDE SEQUENCE</scope>
</reference>
<dbReference type="EMBL" id="CAJOBJ010107504">
    <property type="protein sequence ID" value="CAF4616186.1"/>
    <property type="molecule type" value="Genomic_DNA"/>
</dbReference>
<organism evidence="3 4">
    <name type="scientific">Rotaria magnacalcarata</name>
    <dbReference type="NCBI Taxonomy" id="392030"/>
    <lineage>
        <taxon>Eukaryota</taxon>
        <taxon>Metazoa</taxon>
        <taxon>Spiralia</taxon>
        <taxon>Gnathifera</taxon>
        <taxon>Rotifera</taxon>
        <taxon>Eurotatoria</taxon>
        <taxon>Bdelloidea</taxon>
        <taxon>Philodinida</taxon>
        <taxon>Philodinidae</taxon>
        <taxon>Rotaria</taxon>
    </lineage>
</organism>
<dbReference type="AlphaFoldDB" id="A0A8S3CWM3"/>
<feature type="region of interest" description="Disordered" evidence="1">
    <location>
        <begin position="1"/>
        <end position="55"/>
    </location>
</feature>
<gene>
    <name evidence="3" type="ORF">BYL167_LOCUS54223</name>
    <name evidence="2" type="ORF">GIL414_LOCUS39579</name>
</gene>
<sequence>MSTSNNFKRKSFAGQNSAAPPPSGTQIKRPKRANDDDDDDFGNDDPAFDDADLENKENAIELGHGPAYEATNVKWARPDIPSIDPLKEKLVFQQIDLDTYTDTDGTPNILDKSRPHARGHNTVIRLYGVTDEGHSIMAHLHG</sequence>
<evidence type="ECO:0000313" key="4">
    <source>
        <dbReference type="Proteomes" id="UP000681967"/>
    </source>
</evidence>
<feature type="non-terminal residue" evidence="3">
    <location>
        <position position="142"/>
    </location>
</feature>
<accession>A0A8S3CWM3</accession>
<feature type="compositionally biased region" description="Acidic residues" evidence="1">
    <location>
        <begin position="35"/>
        <end position="52"/>
    </location>
</feature>
<protein>
    <submittedName>
        <fullName evidence="3">Uncharacterized protein</fullName>
    </submittedName>
</protein>
<dbReference type="Gene3D" id="2.40.50.730">
    <property type="match status" value="1"/>
</dbReference>
<proteinExistence type="predicted"/>
<dbReference type="Proteomes" id="UP000681720">
    <property type="component" value="Unassembled WGS sequence"/>
</dbReference>
<evidence type="ECO:0000313" key="3">
    <source>
        <dbReference type="EMBL" id="CAF4958901.1"/>
    </source>
</evidence>
<evidence type="ECO:0000313" key="2">
    <source>
        <dbReference type="EMBL" id="CAF4616186.1"/>
    </source>
</evidence>
<dbReference type="Proteomes" id="UP000681967">
    <property type="component" value="Unassembled WGS sequence"/>
</dbReference>
<name>A0A8S3CWM3_9BILA</name>
<evidence type="ECO:0000256" key="1">
    <source>
        <dbReference type="SAM" id="MobiDB-lite"/>
    </source>
</evidence>